<dbReference type="GeneID" id="65916756"/>
<feature type="domain" description="Aldehyde dehydrogenase" evidence="2">
    <location>
        <begin position="3"/>
        <end position="453"/>
    </location>
</feature>
<dbReference type="InterPro" id="IPR015590">
    <property type="entry name" value="Aldehyde_DH_dom"/>
</dbReference>
<protein>
    <submittedName>
        <fullName evidence="3">NAD-dependent aldehyde dehydrogenase</fullName>
    </submittedName>
</protein>
<gene>
    <name evidence="3" type="ORF">FD22_GL001915</name>
</gene>
<dbReference type="Proteomes" id="UP000051181">
    <property type="component" value="Unassembled WGS sequence"/>
</dbReference>
<dbReference type="Pfam" id="PF00171">
    <property type="entry name" value="Aldedh"/>
    <property type="match status" value="1"/>
</dbReference>
<dbReference type="PANTHER" id="PTHR43217:SF2">
    <property type="entry name" value="SUCCINATE-SEMIALDEHYDE DEHYDROGENASE [NADP(+)]"/>
    <property type="match status" value="1"/>
</dbReference>
<dbReference type="Gene3D" id="3.40.605.10">
    <property type="entry name" value="Aldehyde Dehydrogenase, Chain A, domain 1"/>
    <property type="match status" value="1"/>
</dbReference>
<dbReference type="PATRIC" id="fig|913848.6.peg.1956"/>
<dbReference type="PANTHER" id="PTHR43217">
    <property type="entry name" value="SUCCINATE SEMIALDEHYDE DEHYDROGENASE [NAD(P)+] SAD"/>
    <property type="match status" value="1"/>
</dbReference>
<dbReference type="InterPro" id="IPR016161">
    <property type="entry name" value="Ald_DH/histidinol_DH"/>
</dbReference>
<dbReference type="InterPro" id="IPR047110">
    <property type="entry name" value="GABD/Sad-like"/>
</dbReference>
<evidence type="ECO:0000259" key="2">
    <source>
        <dbReference type="Pfam" id="PF00171"/>
    </source>
</evidence>
<dbReference type="RefSeq" id="WP_010009838.1">
    <property type="nucleotide sequence ID" value="NZ_AZCN01000057.1"/>
</dbReference>
<dbReference type="InterPro" id="IPR016162">
    <property type="entry name" value="Ald_DH_N"/>
</dbReference>
<organism evidence="3 4">
    <name type="scientific">Loigolactobacillus coryniformis subsp. coryniformis KCTC 3167 = DSM 20001</name>
    <dbReference type="NCBI Taxonomy" id="913848"/>
    <lineage>
        <taxon>Bacteria</taxon>
        <taxon>Bacillati</taxon>
        <taxon>Bacillota</taxon>
        <taxon>Bacilli</taxon>
        <taxon>Lactobacillales</taxon>
        <taxon>Lactobacillaceae</taxon>
        <taxon>Loigolactobacillus</taxon>
    </lineage>
</organism>
<dbReference type="PROSITE" id="PS00070">
    <property type="entry name" value="ALDEHYDE_DEHYDR_CYS"/>
    <property type="match status" value="1"/>
</dbReference>
<dbReference type="InterPro" id="IPR016163">
    <property type="entry name" value="Ald_DH_C"/>
</dbReference>
<keyword evidence="1" id="KW-0560">Oxidoreductase</keyword>
<evidence type="ECO:0000313" key="3">
    <source>
        <dbReference type="EMBL" id="KRK15094.1"/>
    </source>
</evidence>
<dbReference type="GO" id="GO:0004777">
    <property type="term" value="F:succinate-semialdehyde dehydrogenase (NAD+) activity"/>
    <property type="evidence" value="ECO:0007669"/>
    <property type="project" value="TreeGrafter"/>
</dbReference>
<dbReference type="eggNOG" id="COG1012">
    <property type="taxonomic scope" value="Bacteria"/>
</dbReference>
<evidence type="ECO:0000313" key="4">
    <source>
        <dbReference type="Proteomes" id="UP000051181"/>
    </source>
</evidence>
<dbReference type="SUPFAM" id="SSF53720">
    <property type="entry name" value="ALDH-like"/>
    <property type="match status" value="1"/>
</dbReference>
<name>A0A0R1F013_9LACO</name>
<dbReference type="AlphaFoldDB" id="A0A0R1F013"/>
<proteinExistence type="predicted"/>
<comment type="caution">
    <text evidence="3">The sequence shown here is derived from an EMBL/GenBank/DDBJ whole genome shotgun (WGS) entry which is preliminary data.</text>
</comment>
<sequence>MAYRAINPYTGKLIREFPATTAQQVEQALANAQDFYQTAKRQAIAERTRLLQQLVTELRQNVPQYATPITTNMGKLWTEAQAEVKKAADFAAYYVQNGAHLLQDVPYPDAPNGPAYVRLHSIGAIMTIEPWNFPFTQIMRVFAPNFILGNPVLLKDPSIIPECAQAFETATIQAGLPTGAFKNLFINYEQVAQIIADHRIQGVAFTGSAGAGQKIAAIAGKNLRKSTMELGGTDVFVVLADADLEKAIQAGVAGRLNNAGQVCTAAKRFIIHEAVYDDFISGMSAAFAQRQLGDPMDPATTLAPLSSKKAQQQLQEQVDAIINGGTKLIWGQNTPIAGPGAGFKPLILEGMAFDHPLYDTELFGPVAQVYRASSDEEILRLANQSQRGLGGTIFTGDIAHARKLADQIETGQIALNHMLTSYPELPFGGIKQSGYGRELGDLGIREFANAKTISE</sequence>
<dbReference type="EMBL" id="AZCN01000057">
    <property type="protein sequence ID" value="KRK15094.1"/>
    <property type="molecule type" value="Genomic_DNA"/>
</dbReference>
<accession>A0A0R1F013</accession>
<reference evidence="3 4" key="1">
    <citation type="journal article" date="2015" name="Genome Announc.">
        <title>Expanding the biotechnology potential of lactobacilli through comparative genomics of 213 strains and associated genera.</title>
        <authorList>
            <person name="Sun Z."/>
            <person name="Harris H.M."/>
            <person name="McCann A."/>
            <person name="Guo C."/>
            <person name="Argimon S."/>
            <person name="Zhang W."/>
            <person name="Yang X."/>
            <person name="Jeffery I.B."/>
            <person name="Cooney J.C."/>
            <person name="Kagawa T.F."/>
            <person name="Liu W."/>
            <person name="Song Y."/>
            <person name="Salvetti E."/>
            <person name="Wrobel A."/>
            <person name="Rasinkangas P."/>
            <person name="Parkhill J."/>
            <person name="Rea M.C."/>
            <person name="O'Sullivan O."/>
            <person name="Ritari J."/>
            <person name="Douillard F.P."/>
            <person name="Paul Ross R."/>
            <person name="Yang R."/>
            <person name="Briner A.E."/>
            <person name="Felis G.E."/>
            <person name="de Vos W.M."/>
            <person name="Barrangou R."/>
            <person name="Klaenhammer T.R."/>
            <person name="Caufield P.W."/>
            <person name="Cui Y."/>
            <person name="Zhang H."/>
            <person name="O'Toole P.W."/>
        </authorList>
    </citation>
    <scope>NUCLEOTIDE SEQUENCE [LARGE SCALE GENOMIC DNA]</scope>
    <source>
        <strain evidence="3 4">DSM 20001</strain>
    </source>
</reference>
<evidence type="ECO:0000256" key="1">
    <source>
        <dbReference type="ARBA" id="ARBA00023002"/>
    </source>
</evidence>
<dbReference type="Gene3D" id="3.40.309.10">
    <property type="entry name" value="Aldehyde Dehydrogenase, Chain A, domain 2"/>
    <property type="match status" value="1"/>
</dbReference>
<dbReference type="InterPro" id="IPR016160">
    <property type="entry name" value="Ald_DH_CS_CYS"/>
</dbReference>